<evidence type="ECO:0000256" key="2">
    <source>
        <dbReference type="SAM" id="Phobius"/>
    </source>
</evidence>
<evidence type="ECO:0000313" key="5">
    <source>
        <dbReference type="Proteomes" id="UP001230908"/>
    </source>
</evidence>
<keyword evidence="5" id="KW-1185">Reference proteome</keyword>
<feature type="region of interest" description="Disordered" evidence="1">
    <location>
        <begin position="100"/>
        <end position="189"/>
    </location>
</feature>
<evidence type="ECO:0000313" key="4">
    <source>
        <dbReference type="EMBL" id="MDQ7908659.1"/>
    </source>
</evidence>
<dbReference type="Pfam" id="PF07477">
    <property type="entry name" value="Glyco_hydro_67C"/>
    <property type="match status" value="1"/>
</dbReference>
<feature type="transmembrane region" description="Helical" evidence="2">
    <location>
        <begin position="928"/>
        <end position="948"/>
    </location>
</feature>
<feature type="transmembrane region" description="Helical" evidence="2">
    <location>
        <begin position="903"/>
        <end position="921"/>
    </location>
</feature>
<sequence>MSLVRGLAARPWIAGATALVLLGVGAAVAWQVDKALGLSFTPAEVPPEDLEPAPPREMAPAPALARVEAPADKRIGLAAQAVAAAAVERGAARPAVVTAPARAGAAPGTAPRPAGDGPALRVALTDPAPGAETPGGPPGADSPGPEAPAGPPGAGSPSPDASGVPGVDSPGAEAPDGPAGAEPAGGQGGAELAGEAFRLRRDGADLLLEAATPAGASAGLYTVADRIRSGAPVLPPADDGRVVAPRLGLRLVDSGAVGVDADPAGWAGSDDYSLNTDVVGPAVLSGPPYVDAAAVEQISAQFRQLVDHSLAQGYNGIVVQGFLEYVTFDGLGVYPAGDPHVARARAMVEHFGPVWRYAADLGMKVYFMTDMLALSPPLRAYLERAPGGMDTEDPRLWSVYQAGLREFFASLPYAAGLMVRIGEGGDIYSFPGWDYTSEIAVKTPAAVRAMLRALLAVAGEGDRDIIFRTWSIGVGAVGEMHIDAGSYEEVLGGIDDPHLVVSTKYCLGDYYSHLPFNHTLEMGAQRRIVEFQARREFEVFGALPNDLGTLHGAALRRFLAANPHVEGVWTWTQGGGPLRAGPRTLYLREGFWQLYDLNVYSAARLAWDPAADPAEVTADWARRTFSADPSTVATIGEVMALSRQAVTKGLYIGPYANRTVKALGVHPPPMMWIFEWDIVTGDSAVLDSIYSVSRDRLDEAIREGGEAVEISRRMRSLVAGTDPATWRDPALRQRFVDTLDFQLNLFETLGAYRTMFLRYAQWLDTGDPQARAAWESARDRYVEARDGHVARYGDDVDLPAFRFPAADIGLARAERDQAMAWLARALLALLVAAVLVGAFWRGRRLPGVAALRALWVGMTRPWRVGDLPPPPSTLDRVLVWALPAAALVLSRAAYGWFAAPAHLTVTLGSWLLFAVALRLLLGGADPYAFWAALGGAATLRTLLLLGGTASGGPGRYWFNFWTDPPARAVYVTAAFAAFLWVFVAAYHALRGGYALGGRRAAGRVLVAGGVPVAVFGGVATGMGLERALTVWNDQMALLPWGLSRILGITVFLDIPPWLPKAATAAGVALVGAGALLALGRRATRPLA</sequence>
<accession>A0ABU0ZNP2</accession>
<organism evidence="4 5">
    <name type="scientific">Phytohabitans maris</name>
    <dbReference type="NCBI Taxonomy" id="3071409"/>
    <lineage>
        <taxon>Bacteria</taxon>
        <taxon>Bacillati</taxon>
        <taxon>Actinomycetota</taxon>
        <taxon>Actinomycetes</taxon>
        <taxon>Micromonosporales</taxon>
        <taxon>Micromonosporaceae</taxon>
    </lineage>
</organism>
<protein>
    <recommendedName>
        <fullName evidence="3">Glycosyl hydrolase family 67 C-terminal domain-containing protein</fullName>
    </recommendedName>
</protein>
<dbReference type="SUPFAM" id="SSF51445">
    <property type="entry name" value="(Trans)glycosidases"/>
    <property type="match status" value="1"/>
</dbReference>
<feature type="compositionally biased region" description="Low complexity" evidence="1">
    <location>
        <begin position="100"/>
        <end position="119"/>
    </location>
</feature>
<feature type="transmembrane region" description="Helical" evidence="2">
    <location>
        <begin position="968"/>
        <end position="989"/>
    </location>
</feature>
<feature type="compositionally biased region" description="Low complexity" evidence="1">
    <location>
        <begin position="155"/>
        <end position="182"/>
    </location>
</feature>
<dbReference type="InterPro" id="IPR017853">
    <property type="entry name" value="GH"/>
</dbReference>
<keyword evidence="2" id="KW-1133">Transmembrane helix</keyword>
<feature type="transmembrane region" description="Helical" evidence="2">
    <location>
        <begin position="1001"/>
        <end position="1024"/>
    </location>
</feature>
<feature type="transmembrane region" description="Helical" evidence="2">
    <location>
        <begin position="821"/>
        <end position="840"/>
    </location>
</feature>
<evidence type="ECO:0000259" key="3">
    <source>
        <dbReference type="Pfam" id="PF07477"/>
    </source>
</evidence>
<dbReference type="Proteomes" id="UP001230908">
    <property type="component" value="Unassembled WGS sequence"/>
</dbReference>
<keyword evidence="2" id="KW-0472">Membrane</keyword>
<feature type="domain" description="Glycosyl hydrolase family 67 C-terminal" evidence="3">
    <location>
        <begin position="595"/>
        <end position="655"/>
    </location>
</feature>
<proteinExistence type="predicted"/>
<dbReference type="EMBL" id="JAVHUY010000032">
    <property type="protein sequence ID" value="MDQ7908659.1"/>
    <property type="molecule type" value="Genomic_DNA"/>
</dbReference>
<feature type="transmembrane region" description="Helical" evidence="2">
    <location>
        <begin position="1061"/>
        <end position="1079"/>
    </location>
</feature>
<evidence type="ECO:0000256" key="1">
    <source>
        <dbReference type="SAM" id="MobiDB-lite"/>
    </source>
</evidence>
<comment type="caution">
    <text evidence="4">The sequence shown here is derived from an EMBL/GenBank/DDBJ whole genome shotgun (WGS) entry which is preliminary data.</text>
</comment>
<keyword evidence="2" id="KW-0812">Transmembrane</keyword>
<dbReference type="InterPro" id="IPR011099">
    <property type="entry name" value="Glyco_hydro_67_C"/>
</dbReference>
<name>A0ABU0ZNP2_9ACTN</name>
<reference evidence="4 5" key="1">
    <citation type="submission" date="2023-08" db="EMBL/GenBank/DDBJ databases">
        <title>Phytohabitans sansha sp. nov., isolated from marine sediment.</title>
        <authorList>
            <person name="Zhao Y."/>
            <person name="Yi K."/>
        </authorList>
    </citation>
    <scope>NUCLEOTIDE SEQUENCE [LARGE SCALE GENOMIC DNA]</scope>
    <source>
        <strain evidence="4 5">ZYX-F-186</strain>
    </source>
</reference>
<feature type="transmembrane region" description="Helical" evidence="2">
    <location>
        <begin position="877"/>
        <end position="897"/>
    </location>
</feature>
<gene>
    <name evidence="4" type="ORF">RB614_29415</name>
</gene>
<feature type="compositionally biased region" description="Low complexity" evidence="1">
    <location>
        <begin position="127"/>
        <end position="144"/>
    </location>
</feature>
<dbReference type="RefSeq" id="WP_308715921.1">
    <property type="nucleotide sequence ID" value="NZ_JAVHUY010000032.1"/>
</dbReference>